<evidence type="ECO:0000313" key="18">
    <source>
        <dbReference type="Proteomes" id="UP000694402"/>
    </source>
</evidence>
<dbReference type="InterPro" id="IPR003020">
    <property type="entry name" value="HCO3_transpt_euk"/>
</dbReference>
<evidence type="ECO:0000256" key="3">
    <source>
        <dbReference type="ARBA" id="ARBA00022448"/>
    </source>
</evidence>
<dbReference type="GO" id="GO:0008509">
    <property type="term" value="F:monoatomic anion transmembrane transporter activity"/>
    <property type="evidence" value="ECO:0007669"/>
    <property type="project" value="InterPro"/>
</dbReference>
<feature type="domain" description="Band 3 cytoplasmic" evidence="16">
    <location>
        <begin position="206"/>
        <end position="490"/>
    </location>
</feature>
<feature type="region of interest" description="Disordered" evidence="14">
    <location>
        <begin position="514"/>
        <end position="545"/>
    </location>
</feature>
<keyword evidence="10 13" id="KW-0472">Membrane</keyword>
<evidence type="ECO:0000256" key="9">
    <source>
        <dbReference type="ARBA" id="ARBA00023065"/>
    </source>
</evidence>
<dbReference type="Ensembl" id="ENSOTST00005053835.2">
    <property type="protein sequence ID" value="ENSOTSP00005049514.2"/>
    <property type="gene ID" value="ENSOTSG00005029205.2"/>
</dbReference>
<dbReference type="PRINTS" id="PR01231">
    <property type="entry name" value="HCO3TRNSPORT"/>
</dbReference>
<feature type="compositionally biased region" description="Polar residues" evidence="14">
    <location>
        <begin position="178"/>
        <end position="193"/>
    </location>
</feature>
<organism evidence="17 18">
    <name type="scientific">Oncorhynchus tshawytscha</name>
    <name type="common">Chinook salmon</name>
    <name type="synonym">Salmo tshawytscha</name>
    <dbReference type="NCBI Taxonomy" id="74940"/>
    <lineage>
        <taxon>Eukaryota</taxon>
        <taxon>Metazoa</taxon>
        <taxon>Chordata</taxon>
        <taxon>Craniata</taxon>
        <taxon>Vertebrata</taxon>
        <taxon>Euteleostomi</taxon>
        <taxon>Actinopterygii</taxon>
        <taxon>Neopterygii</taxon>
        <taxon>Teleostei</taxon>
        <taxon>Protacanthopterygii</taxon>
        <taxon>Salmoniformes</taxon>
        <taxon>Salmonidae</taxon>
        <taxon>Salmoninae</taxon>
        <taxon>Oncorhynchus</taxon>
    </lineage>
</organism>
<comment type="function">
    <text evidence="11">Sodium-independent anion exchanger which mediates the electroneutral exchange of chloride for bicarbonate ions across the cell membrane. May be involved in the regulation of intracellular pH, and the modulation of cardiac action potential.</text>
</comment>
<feature type="transmembrane region" description="Helical" evidence="13">
    <location>
        <begin position="971"/>
        <end position="990"/>
    </location>
</feature>
<dbReference type="GO" id="GO:0005452">
    <property type="term" value="F:solute:inorganic anion antiporter activity"/>
    <property type="evidence" value="ECO:0007669"/>
    <property type="project" value="InterPro"/>
</dbReference>
<dbReference type="NCBIfam" id="TIGR00834">
    <property type="entry name" value="ae"/>
    <property type="match status" value="1"/>
</dbReference>
<dbReference type="AlphaFoldDB" id="A0A8C8GL11"/>
<keyword evidence="3 13" id="KW-0813">Transport</keyword>
<keyword evidence="6" id="KW-0039">Anion exchange</keyword>
<evidence type="ECO:0000256" key="6">
    <source>
        <dbReference type="ARBA" id="ARBA00022681"/>
    </source>
</evidence>
<accession>A0A8C8GL11</accession>
<feature type="transmembrane region" description="Helical" evidence="13">
    <location>
        <begin position="580"/>
        <end position="602"/>
    </location>
</feature>
<evidence type="ECO:0000256" key="2">
    <source>
        <dbReference type="ARBA" id="ARBA00010993"/>
    </source>
</evidence>
<feature type="domain" description="Bicarbonate transporter-like transmembrane" evidence="15">
    <location>
        <begin position="749"/>
        <end position="1074"/>
    </location>
</feature>
<evidence type="ECO:0000256" key="5">
    <source>
        <dbReference type="ARBA" id="ARBA00022475"/>
    </source>
</evidence>
<evidence type="ECO:0000256" key="14">
    <source>
        <dbReference type="SAM" id="MobiDB-lite"/>
    </source>
</evidence>
<evidence type="ECO:0000256" key="4">
    <source>
        <dbReference type="ARBA" id="ARBA00022449"/>
    </source>
</evidence>
<dbReference type="GO" id="GO:0015701">
    <property type="term" value="P:bicarbonate transport"/>
    <property type="evidence" value="ECO:0007669"/>
    <property type="project" value="TreeGrafter"/>
</dbReference>
<dbReference type="Pfam" id="PF07565">
    <property type="entry name" value="Band_3_cyto"/>
    <property type="match status" value="1"/>
</dbReference>
<evidence type="ECO:0000256" key="1">
    <source>
        <dbReference type="ARBA" id="ARBA00004651"/>
    </source>
</evidence>
<evidence type="ECO:0000259" key="15">
    <source>
        <dbReference type="Pfam" id="PF00955"/>
    </source>
</evidence>
<evidence type="ECO:0000256" key="12">
    <source>
        <dbReference type="ARBA" id="ARBA00049347"/>
    </source>
</evidence>
<dbReference type="Gene3D" id="3.40.930.10">
    <property type="entry name" value="Mannitol-specific EII, Chain A"/>
    <property type="match status" value="1"/>
</dbReference>
<keyword evidence="18" id="KW-1185">Reference proteome</keyword>
<keyword evidence="7 13" id="KW-0812">Transmembrane</keyword>
<feature type="transmembrane region" description="Helical" evidence="13">
    <location>
        <begin position="614"/>
        <end position="645"/>
    </location>
</feature>
<dbReference type="FunFam" id="3.40.930.10:FF:000004">
    <property type="entry name" value="Anion exchange protein"/>
    <property type="match status" value="1"/>
</dbReference>
<dbReference type="PROSITE" id="PS00220">
    <property type="entry name" value="ANION_EXCHANGER_2"/>
    <property type="match status" value="1"/>
</dbReference>
<evidence type="ECO:0000313" key="17">
    <source>
        <dbReference type="Ensembl" id="ENSOTSP00005049514.2"/>
    </source>
</evidence>
<dbReference type="FunFam" id="1.10.287.570:FF:000001">
    <property type="entry name" value="Anion exchange protein"/>
    <property type="match status" value="1"/>
</dbReference>
<feature type="region of interest" description="Disordered" evidence="14">
    <location>
        <begin position="174"/>
        <end position="199"/>
    </location>
</feature>
<feature type="transmembrane region" description="Helical" evidence="13">
    <location>
        <begin position="665"/>
        <end position="685"/>
    </location>
</feature>
<dbReference type="InterPro" id="IPR001717">
    <property type="entry name" value="Anion_exchange"/>
</dbReference>
<feature type="transmembrane region" description="Helical" evidence="13">
    <location>
        <begin position="885"/>
        <end position="908"/>
    </location>
</feature>
<comment type="similarity">
    <text evidence="2 13">Belongs to the anion exchanger (TC 2.A.31) family.</text>
</comment>
<evidence type="ECO:0000259" key="16">
    <source>
        <dbReference type="Pfam" id="PF07565"/>
    </source>
</evidence>
<evidence type="ECO:0000256" key="10">
    <source>
        <dbReference type="ARBA" id="ARBA00023136"/>
    </source>
</evidence>
<feature type="transmembrane region" description="Helical" evidence="13">
    <location>
        <begin position="754"/>
        <end position="772"/>
    </location>
</feature>
<dbReference type="InterPro" id="IPR013769">
    <property type="entry name" value="Band3_cytoplasmic_dom"/>
</dbReference>
<feature type="region of interest" description="Disordered" evidence="14">
    <location>
        <begin position="1"/>
        <end position="55"/>
    </location>
</feature>
<dbReference type="PANTHER" id="PTHR11453">
    <property type="entry name" value="ANION EXCHANGE PROTEIN"/>
    <property type="match status" value="1"/>
</dbReference>
<dbReference type="SUPFAM" id="SSF55804">
    <property type="entry name" value="Phoshotransferase/anion transport protein"/>
    <property type="match status" value="1"/>
</dbReference>
<dbReference type="InterPro" id="IPR018241">
    <property type="entry name" value="Anion_exchange_CS"/>
</dbReference>
<dbReference type="GO" id="GO:0005886">
    <property type="term" value="C:plasma membrane"/>
    <property type="evidence" value="ECO:0007669"/>
    <property type="project" value="UniProtKB-SubCell"/>
</dbReference>
<comment type="catalytic activity">
    <reaction evidence="12">
        <text>hydrogencarbonate(in) + chloride(out) = hydrogencarbonate(out) + chloride(in)</text>
        <dbReference type="Rhea" id="RHEA:72363"/>
        <dbReference type="ChEBI" id="CHEBI:17544"/>
        <dbReference type="ChEBI" id="CHEBI:17996"/>
    </reaction>
</comment>
<feature type="compositionally biased region" description="Acidic residues" evidence="14">
    <location>
        <begin position="532"/>
        <end position="543"/>
    </location>
</feature>
<reference evidence="17" key="1">
    <citation type="submission" date="2025-08" db="UniProtKB">
        <authorList>
            <consortium name="Ensembl"/>
        </authorList>
    </citation>
    <scope>IDENTIFICATION</scope>
</reference>
<name>A0A8C8GL11_ONCTS</name>
<dbReference type="Pfam" id="PF00955">
    <property type="entry name" value="HCO3_cotransp"/>
    <property type="match status" value="2"/>
</dbReference>
<reference evidence="17" key="2">
    <citation type="submission" date="2025-09" db="UniProtKB">
        <authorList>
            <consortium name="Ensembl"/>
        </authorList>
    </citation>
    <scope>IDENTIFICATION</scope>
</reference>
<dbReference type="Proteomes" id="UP000694402">
    <property type="component" value="Unassembled WGS sequence"/>
</dbReference>
<keyword evidence="4" id="KW-0050">Antiport</keyword>
<evidence type="ECO:0000256" key="13">
    <source>
        <dbReference type="RuleBase" id="RU362035"/>
    </source>
</evidence>
<comment type="subcellular location">
    <subcellularLocation>
        <location evidence="1">Cell membrane</location>
        <topology evidence="1">Multi-pass membrane protein</topology>
    </subcellularLocation>
    <subcellularLocation>
        <location evidence="13">Membrane</location>
        <topology evidence="13">Multi-pass membrane protein</topology>
    </subcellularLocation>
</comment>
<feature type="transmembrane region" description="Helical" evidence="13">
    <location>
        <begin position="697"/>
        <end position="715"/>
    </location>
</feature>
<keyword evidence="8 13" id="KW-1133">Transmembrane helix</keyword>
<gene>
    <name evidence="17" type="primary">SLC4A3</name>
</gene>
<sequence length="1095" mass="123916">SMDRKRRRKKKRKNKKTSMAPSEVTPTIHEVDEEEESETEGRDLAATPTEQPDDQQIKYNMTSMMGFHTYSSIPSALSVIPPCVPLPWCPTSADPPSMNTRGWFRRNPLHPAPRTSYDMRERVCIGSMTAVETAVYRKVPTDEAEAQMLASADLDDMKSHRFEDNPGMRRHLVKKSSRCQLTQNSKSSPTQSSLKRKKRVADKKTHEVFVELNELIVDKNQKMRWKETARWIKFEEDVEEETDRWGKPHVASLSFRSLLELRRTITHGVVLLDLEQTTLPGIANLVVETMIISDQIRAEDRANVLRALLLKHHHPNDEKEGLFHRNHSTKSLHGSFQRNHNHVPDTTVPLVAEDPTEKSLHPPLPMALQQQVTKHTKLLAKIPKDAEATVVLVGCVEFLEQPAMAFIRLSEAVLLESVLEVPVPVRFLFALLGPAQSNMDYHEIGRSFSTLMSDKNFHEVAYFADDRQDLLNGINEFLDCSIVIPPSDVEGKDLLKTVASFQKQMLRKRKERENIKTHTTPWTDQETKGDYNDEQEEEEDQEVDPMKRSGIPFGGLIHDIRRRYPRYASDIKDALDSQCIAAVIFIYFAALSPTITFGGLLGEKTEGMMGVSELIISTATLGVLFSLMAGQPLLIIGFSGPLLVFEEAFFKFCQAQGFEYLTGRVWVGFWLVFIVLLIVAAEGSFLVKYISPFTQEIFAFLISLIFIYETFSKLIKVFQEHPLMRSYPPAFGLPGMEFTNPTDPHGPILNQPNTALMSFILMLGTFFVAYFLRKLRNSRFLGGKARRIIGDFGIPISILFSVLLSYSVPDTYTQKLNVPSGFSVTSPDKRGWFISPFGDLKPFPAWMMGASVVPALLVFILIFMETQITSLIVSKKERRLVKGSGFHLDLLLIVTLGAMCPLLGLPWLTAATVRSVTHVNALTVMSKATAPGEKPVIQEVKEQRLTGLVVAVLVGMSLVMTDVLRHIPLAVLFGIFLYMGVTSITGIQLYERITLMFTPAKHHPDHIYVTKVKTWRMNMFTIIQLACIMLLWVVKSTVVSLAFPFILIMTVPLRRLILSRIFEERELQALDGEDESSPNFDEDGRDEYNEIHMLV</sequence>
<feature type="compositionally biased region" description="Basic residues" evidence="14">
    <location>
        <begin position="1"/>
        <end position="16"/>
    </location>
</feature>
<dbReference type="Gene3D" id="1.10.287.570">
    <property type="entry name" value="Helical hairpin bin"/>
    <property type="match status" value="1"/>
</dbReference>
<dbReference type="PANTHER" id="PTHR11453:SF15">
    <property type="entry name" value="ANION EXCHANGE PROTEIN 3"/>
    <property type="match status" value="1"/>
</dbReference>
<dbReference type="GeneTree" id="ENSGT00940000159765"/>
<evidence type="ECO:0000256" key="8">
    <source>
        <dbReference type="ARBA" id="ARBA00022989"/>
    </source>
</evidence>
<evidence type="ECO:0000256" key="7">
    <source>
        <dbReference type="ARBA" id="ARBA00022692"/>
    </source>
</evidence>
<feature type="transmembrane region" description="Helical" evidence="13">
    <location>
        <begin position="843"/>
        <end position="864"/>
    </location>
</feature>
<protein>
    <recommendedName>
        <fullName evidence="13">Anion exchange protein</fullName>
    </recommendedName>
</protein>
<feature type="transmembrane region" description="Helical" evidence="13">
    <location>
        <begin position="792"/>
        <end position="809"/>
    </location>
</feature>
<dbReference type="PRINTS" id="PR00165">
    <property type="entry name" value="ANIONEXCHNGR"/>
</dbReference>
<feature type="transmembrane region" description="Helical" evidence="13">
    <location>
        <begin position="1022"/>
        <end position="1051"/>
    </location>
</feature>
<proteinExistence type="inferred from homology"/>
<evidence type="ECO:0000256" key="11">
    <source>
        <dbReference type="ARBA" id="ARBA00045591"/>
    </source>
</evidence>
<dbReference type="InterPro" id="IPR016152">
    <property type="entry name" value="PTrfase/Anion_transptr"/>
</dbReference>
<feature type="domain" description="Bicarbonate transporter-like transmembrane" evidence="15">
    <location>
        <begin position="552"/>
        <end position="724"/>
    </location>
</feature>
<dbReference type="InterPro" id="IPR011531">
    <property type="entry name" value="HCO3_transpt-like_TM_dom"/>
</dbReference>
<keyword evidence="5" id="KW-1003">Cell membrane</keyword>
<keyword evidence="9 13" id="KW-0406">Ion transport</keyword>
<dbReference type="GO" id="GO:0051453">
    <property type="term" value="P:regulation of intracellular pH"/>
    <property type="evidence" value="ECO:0007669"/>
    <property type="project" value="TreeGrafter"/>
</dbReference>